<keyword evidence="7" id="KW-1185">Reference proteome</keyword>
<dbReference type="Proteomes" id="UP000025061">
    <property type="component" value="Unassembled WGS sequence"/>
</dbReference>
<dbReference type="RefSeq" id="WP_011647345.1">
    <property type="nucleotide sequence ID" value="NZ_ARYI01000022.1"/>
</dbReference>
<dbReference type="SUPFAM" id="SSF46785">
    <property type="entry name" value="Winged helix' DNA-binding domain"/>
    <property type="match status" value="1"/>
</dbReference>
<protein>
    <recommendedName>
        <fullName evidence="5">HTH hxlR-type domain-containing protein</fullName>
    </recommendedName>
</protein>
<accession>A0A059F840</accession>
<dbReference type="AlphaFoldDB" id="A0A059F840"/>
<organism evidence="6 7">
    <name type="scientific">Hyphomonas hirschiana VP5</name>
    <dbReference type="NCBI Taxonomy" id="1280951"/>
    <lineage>
        <taxon>Bacteria</taxon>
        <taxon>Pseudomonadati</taxon>
        <taxon>Pseudomonadota</taxon>
        <taxon>Alphaproteobacteria</taxon>
        <taxon>Hyphomonadales</taxon>
        <taxon>Hyphomonadaceae</taxon>
        <taxon>Hyphomonas</taxon>
    </lineage>
</organism>
<evidence type="ECO:0000256" key="2">
    <source>
        <dbReference type="ARBA" id="ARBA00023125"/>
    </source>
</evidence>
<feature type="region of interest" description="Disordered" evidence="4">
    <location>
        <begin position="138"/>
        <end position="160"/>
    </location>
</feature>
<gene>
    <name evidence="6" type="ORF">HHI_16886</name>
</gene>
<dbReference type="PROSITE" id="PS51118">
    <property type="entry name" value="HTH_HXLR"/>
    <property type="match status" value="1"/>
</dbReference>
<dbReference type="PANTHER" id="PTHR33204:SF36">
    <property type="entry name" value="TRANSCRIPTIONAL REGULATORY PROTEIN"/>
    <property type="match status" value="1"/>
</dbReference>
<evidence type="ECO:0000256" key="4">
    <source>
        <dbReference type="SAM" id="MobiDB-lite"/>
    </source>
</evidence>
<comment type="caution">
    <text evidence="6">The sequence shown here is derived from an EMBL/GenBank/DDBJ whole genome shotgun (WGS) entry which is preliminary data.</text>
</comment>
<dbReference type="PATRIC" id="fig|1280951.3.peg.3404"/>
<dbReference type="OrthoDB" id="9782219at2"/>
<evidence type="ECO:0000259" key="5">
    <source>
        <dbReference type="PROSITE" id="PS51118"/>
    </source>
</evidence>
<feature type="compositionally biased region" description="Basic and acidic residues" evidence="4">
    <location>
        <begin position="150"/>
        <end position="160"/>
    </location>
</feature>
<proteinExistence type="predicted"/>
<evidence type="ECO:0000256" key="1">
    <source>
        <dbReference type="ARBA" id="ARBA00023015"/>
    </source>
</evidence>
<sequence>MKWQELDRENCSLARAMAVVGDRWTLLVLREAFLRVRRFDDFQERLGIARRVLTERLKHLVDHGVLEKVAYSQTPLRHEYRLTEKGLALYPVIISLVHWGDAYYAGKKGPPVLHRHQACGHDFRSVLTCSECGEALDPREVSPHAGPGARKGDWAERLTD</sequence>
<evidence type="ECO:0000313" key="7">
    <source>
        <dbReference type="Proteomes" id="UP000025061"/>
    </source>
</evidence>
<dbReference type="GO" id="GO:0003677">
    <property type="term" value="F:DNA binding"/>
    <property type="evidence" value="ECO:0007669"/>
    <property type="project" value="UniProtKB-KW"/>
</dbReference>
<keyword evidence="2" id="KW-0238">DNA-binding</keyword>
<feature type="domain" description="HTH hxlR-type" evidence="5">
    <location>
        <begin position="11"/>
        <end position="108"/>
    </location>
</feature>
<keyword evidence="3" id="KW-0804">Transcription</keyword>
<dbReference type="PANTHER" id="PTHR33204">
    <property type="entry name" value="TRANSCRIPTIONAL REGULATOR, MARR FAMILY"/>
    <property type="match status" value="1"/>
</dbReference>
<reference evidence="6 7" key="1">
    <citation type="submission" date="2013-04" db="EMBL/GenBank/DDBJ databases">
        <title>Hyphomonas hirschiana VP5 Genome Sequencing.</title>
        <authorList>
            <person name="Lai Q."/>
            <person name="Shao Z."/>
        </authorList>
    </citation>
    <scope>NUCLEOTIDE SEQUENCE [LARGE SCALE GENOMIC DNA]</scope>
    <source>
        <strain evidence="6 7">VP5</strain>
    </source>
</reference>
<dbReference type="InterPro" id="IPR036388">
    <property type="entry name" value="WH-like_DNA-bd_sf"/>
</dbReference>
<evidence type="ECO:0000256" key="3">
    <source>
        <dbReference type="ARBA" id="ARBA00023163"/>
    </source>
</evidence>
<evidence type="ECO:0000313" key="6">
    <source>
        <dbReference type="EMBL" id="KCZ86746.1"/>
    </source>
</evidence>
<dbReference type="EMBL" id="ARYI01000022">
    <property type="protein sequence ID" value="KCZ86746.1"/>
    <property type="molecule type" value="Genomic_DNA"/>
</dbReference>
<dbReference type="Pfam" id="PF01638">
    <property type="entry name" value="HxlR"/>
    <property type="match status" value="1"/>
</dbReference>
<dbReference type="InterPro" id="IPR036390">
    <property type="entry name" value="WH_DNA-bd_sf"/>
</dbReference>
<keyword evidence="1" id="KW-0805">Transcription regulation</keyword>
<name>A0A059F840_9PROT</name>
<dbReference type="Gene3D" id="1.10.10.10">
    <property type="entry name" value="Winged helix-like DNA-binding domain superfamily/Winged helix DNA-binding domain"/>
    <property type="match status" value="1"/>
</dbReference>
<dbReference type="InterPro" id="IPR002577">
    <property type="entry name" value="HTH_HxlR"/>
</dbReference>